<dbReference type="PANTHER" id="PTHR31263">
    <property type="entry name" value="CELLULASE FAMILY PROTEIN (AFU_ORTHOLOGUE AFUA_5G14560)"/>
    <property type="match status" value="1"/>
</dbReference>
<evidence type="ECO:0000256" key="2">
    <source>
        <dbReference type="ARBA" id="ARBA00022801"/>
    </source>
</evidence>
<name>A0AAV1B9F1_VICFA</name>
<evidence type="ECO:0000256" key="4">
    <source>
        <dbReference type="RuleBase" id="RU361153"/>
    </source>
</evidence>
<evidence type="ECO:0000256" key="3">
    <source>
        <dbReference type="ARBA" id="ARBA00023295"/>
    </source>
</evidence>
<keyword evidence="2 4" id="KW-0378">Hydrolase</keyword>
<gene>
    <name evidence="6" type="ORF">VFH_VI144440</name>
</gene>
<dbReference type="AlphaFoldDB" id="A0AAV1B9F1"/>
<comment type="similarity">
    <text evidence="1 4">Belongs to the glycosyl hydrolase 5 (cellulase A) family.</text>
</comment>
<dbReference type="Pfam" id="PF00150">
    <property type="entry name" value="Cellulase"/>
    <property type="match status" value="1"/>
</dbReference>
<dbReference type="EMBL" id="OX451741">
    <property type="protein sequence ID" value="CAI8618878.1"/>
    <property type="molecule type" value="Genomic_DNA"/>
</dbReference>
<evidence type="ECO:0000256" key="1">
    <source>
        <dbReference type="ARBA" id="ARBA00005641"/>
    </source>
</evidence>
<feature type="domain" description="Glycoside hydrolase family 5" evidence="5">
    <location>
        <begin position="56"/>
        <end position="273"/>
    </location>
</feature>
<dbReference type="Gene3D" id="3.20.20.80">
    <property type="entry name" value="Glycosidases"/>
    <property type="match status" value="1"/>
</dbReference>
<dbReference type="GO" id="GO:0004553">
    <property type="term" value="F:hydrolase activity, hydrolyzing O-glycosyl compounds"/>
    <property type="evidence" value="ECO:0007669"/>
    <property type="project" value="InterPro"/>
</dbReference>
<accession>A0AAV1B9F1</accession>
<evidence type="ECO:0000313" key="6">
    <source>
        <dbReference type="EMBL" id="CAI8618878.1"/>
    </source>
</evidence>
<feature type="non-terminal residue" evidence="6">
    <location>
        <position position="351"/>
    </location>
</feature>
<protein>
    <recommendedName>
        <fullName evidence="5">Glycoside hydrolase family 5 domain-containing protein</fullName>
    </recommendedName>
</protein>
<sequence>MCTILMVEAVVALDGVPLGTDSRWIVNKNGQRVKLACVNWVSHLDAVVAEGLSKKPVDEISKGIKSMGFNCVRLTWPTLLATDDTLSNFKVRQSLENHGLKDSIAGFQSNNPSILDLSLIQAFQAVVKSLKNNDVMVILDNHLTNPGWCCGNTDGNGFFGDQYFDPNEWVTGLTKMATLFKGVPNVVGMSLRNELRGPKQNENDWYRYMVQGAEAVHAANPDVLVILSGLNFDKDLSFIAKRPVNLSFQGKLVFEAHRYAFTDGQDWINENPNQGTNVNDNRYLSCFIAYAAELDLDWALWTLQGSYYIREGDVEHEEFYGLLNLNWTQVRNTGFLQRITSFQLPFQGPGI</sequence>
<evidence type="ECO:0000313" key="7">
    <source>
        <dbReference type="Proteomes" id="UP001157006"/>
    </source>
</evidence>
<organism evidence="6 7">
    <name type="scientific">Vicia faba</name>
    <name type="common">Broad bean</name>
    <name type="synonym">Faba vulgaris</name>
    <dbReference type="NCBI Taxonomy" id="3906"/>
    <lineage>
        <taxon>Eukaryota</taxon>
        <taxon>Viridiplantae</taxon>
        <taxon>Streptophyta</taxon>
        <taxon>Embryophyta</taxon>
        <taxon>Tracheophyta</taxon>
        <taxon>Spermatophyta</taxon>
        <taxon>Magnoliopsida</taxon>
        <taxon>eudicotyledons</taxon>
        <taxon>Gunneridae</taxon>
        <taxon>Pentapetalae</taxon>
        <taxon>rosids</taxon>
        <taxon>fabids</taxon>
        <taxon>Fabales</taxon>
        <taxon>Fabaceae</taxon>
        <taxon>Papilionoideae</taxon>
        <taxon>50 kb inversion clade</taxon>
        <taxon>NPAAA clade</taxon>
        <taxon>Hologalegina</taxon>
        <taxon>IRL clade</taxon>
        <taxon>Fabeae</taxon>
        <taxon>Vicia</taxon>
    </lineage>
</organism>
<proteinExistence type="inferred from homology"/>
<dbReference type="SUPFAM" id="SSF51445">
    <property type="entry name" value="(Trans)glycosidases"/>
    <property type="match status" value="1"/>
</dbReference>
<keyword evidence="3 4" id="KW-0326">Glycosidase</keyword>
<reference evidence="6 7" key="1">
    <citation type="submission" date="2023-01" db="EMBL/GenBank/DDBJ databases">
        <authorList>
            <person name="Kreplak J."/>
        </authorList>
    </citation>
    <scope>NUCLEOTIDE SEQUENCE [LARGE SCALE GENOMIC DNA]</scope>
</reference>
<dbReference type="GO" id="GO:0000272">
    <property type="term" value="P:polysaccharide catabolic process"/>
    <property type="evidence" value="ECO:0007669"/>
    <property type="project" value="InterPro"/>
</dbReference>
<dbReference type="Proteomes" id="UP001157006">
    <property type="component" value="Chromosome 6"/>
</dbReference>
<dbReference type="InterPro" id="IPR001547">
    <property type="entry name" value="Glyco_hydro_5"/>
</dbReference>
<dbReference type="PANTHER" id="PTHR31263:SF44">
    <property type="entry name" value="OS04G0481200 PROTEIN"/>
    <property type="match status" value="1"/>
</dbReference>
<evidence type="ECO:0000259" key="5">
    <source>
        <dbReference type="Pfam" id="PF00150"/>
    </source>
</evidence>
<keyword evidence="7" id="KW-1185">Reference proteome</keyword>
<dbReference type="InterPro" id="IPR017853">
    <property type="entry name" value="GH"/>
</dbReference>